<evidence type="ECO:0000313" key="3">
    <source>
        <dbReference type="Proteomes" id="UP000716446"/>
    </source>
</evidence>
<protein>
    <submittedName>
        <fullName evidence="2">Uncharacterized protein</fullName>
    </submittedName>
</protein>
<reference evidence="2" key="1">
    <citation type="submission" date="2020-06" db="EMBL/GenBank/DDBJ databases">
        <authorList>
            <person name="Onetto C."/>
        </authorList>
    </citation>
    <scope>NUCLEOTIDE SEQUENCE</scope>
</reference>
<dbReference type="Proteomes" id="UP000716446">
    <property type="component" value="Unassembled WGS sequence"/>
</dbReference>
<proteinExistence type="predicted"/>
<dbReference type="AlphaFoldDB" id="A0A9N8J8D2"/>
<feature type="region of interest" description="Disordered" evidence="1">
    <location>
        <begin position="1"/>
        <end position="48"/>
    </location>
</feature>
<evidence type="ECO:0000313" key="2">
    <source>
        <dbReference type="EMBL" id="CAD0082645.1"/>
    </source>
</evidence>
<evidence type="ECO:0000256" key="1">
    <source>
        <dbReference type="SAM" id="MobiDB-lite"/>
    </source>
</evidence>
<feature type="compositionally biased region" description="Low complexity" evidence="1">
    <location>
        <begin position="1"/>
        <end position="23"/>
    </location>
</feature>
<keyword evidence="3" id="KW-1185">Reference proteome</keyword>
<dbReference type="PANTHER" id="PTHR42085:SF1">
    <property type="entry name" value="F-BOX DOMAIN-CONTAINING PROTEIN"/>
    <property type="match status" value="1"/>
</dbReference>
<comment type="caution">
    <text evidence="2">The sequence shown here is derived from an EMBL/GenBank/DDBJ whole genome shotgun (WGS) entry which is preliminary data.</text>
</comment>
<name>A0A9N8J8D2_9PEZI</name>
<sequence length="326" mass="37008">MPPSSPSSSSHTPNHTSSLTPPLDLGSTPEPPEPHTSIMSPAKEEPAPIASASALKITKPNQAGFPFLSLPPEIRNMIYHYIFTPVRDGICLVIFTHLDDHHRIRSSRLKCNACRLDLQHPSCHSWEQPEERWIPALKFTDGYTHSGILRTCHTIFNEVTPTALSHMHLALNFSFYCTDFVTKAMEILLKSMRRSQGAYLSKVTHVSFEYGFEDQPQDHLLEFINRSDVKIGHFELYEQWISSQLNRKAVKRLITILDTLGNKPVTVAWVDRYGGPSYRFERQRVEFNGALETWLAERAAIKVASPDARLPLLRDFLPQDFDSSAD</sequence>
<dbReference type="EMBL" id="CAIJEN010000001">
    <property type="protein sequence ID" value="CAD0082645.1"/>
    <property type="molecule type" value="Genomic_DNA"/>
</dbReference>
<gene>
    <name evidence="2" type="ORF">AWRI4619_LOCUS1212</name>
</gene>
<accession>A0A9N8J8D2</accession>
<dbReference type="PANTHER" id="PTHR42085">
    <property type="entry name" value="F-BOX DOMAIN-CONTAINING PROTEIN"/>
    <property type="match status" value="1"/>
</dbReference>
<organism evidence="2 3">
    <name type="scientific">Aureobasidium vineae</name>
    <dbReference type="NCBI Taxonomy" id="2773715"/>
    <lineage>
        <taxon>Eukaryota</taxon>
        <taxon>Fungi</taxon>
        <taxon>Dikarya</taxon>
        <taxon>Ascomycota</taxon>
        <taxon>Pezizomycotina</taxon>
        <taxon>Dothideomycetes</taxon>
        <taxon>Dothideomycetidae</taxon>
        <taxon>Dothideales</taxon>
        <taxon>Saccotheciaceae</taxon>
        <taxon>Aureobasidium</taxon>
    </lineage>
</organism>
<dbReference type="InterPro" id="IPR038883">
    <property type="entry name" value="AN11006-like"/>
</dbReference>